<name>A0AAW1LFH4_POPJA</name>
<comment type="caution">
    <text evidence="1">The sequence shown here is derived from an EMBL/GenBank/DDBJ whole genome shotgun (WGS) entry which is preliminary data.</text>
</comment>
<reference evidence="1 2" key="1">
    <citation type="journal article" date="2024" name="BMC Genomics">
        <title>De novo assembly and annotation of Popillia japonica's genome with initial clues to its potential as an invasive pest.</title>
        <authorList>
            <person name="Cucini C."/>
            <person name="Boschi S."/>
            <person name="Funari R."/>
            <person name="Cardaioli E."/>
            <person name="Iannotti N."/>
            <person name="Marturano G."/>
            <person name="Paoli F."/>
            <person name="Bruttini M."/>
            <person name="Carapelli A."/>
            <person name="Frati F."/>
            <person name="Nardi F."/>
        </authorList>
    </citation>
    <scope>NUCLEOTIDE SEQUENCE [LARGE SCALE GENOMIC DNA]</scope>
    <source>
        <strain evidence="1">DMR45628</strain>
    </source>
</reference>
<dbReference type="EMBL" id="JASPKY010000123">
    <property type="protein sequence ID" value="KAK9732042.1"/>
    <property type="molecule type" value="Genomic_DNA"/>
</dbReference>
<dbReference type="AlphaFoldDB" id="A0AAW1LFH4"/>
<protein>
    <submittedName>
        <fullName evidence="1">Uncharacterized protein</fullName>
    </submittedName>
</protein>
<organism evidence="1 2">
    <name type="scientific">Popillia japonica</name>
    <name type="common">Japanese beetle</name>
    <dbReference type="NCBI Taxonomy" id="7064"/>
    <lineage>
        <taxon>Eukaryota</taxon>
        <taxon>Metazoa</taxon>
        <taxon>Ecdysozoa</taxon>
        <taxon>Arthropoda</taxon>
        <taxon>Hexapoda</taxon>
        <taxon>Insecta</taxon>
        <taxon>Pterygota</taxon>
        <taxon>Neoptera</taxon>
        <taxon>Endopterygota</taxon>
        <taxon>Coleoptera</taxon>
        <taxon>Polyphaga</taxon>
        <taxon>Scarabaeiformia</taxon>
        <taxon>Scarabaeidae</taxon>
        <taxon>Rutelinae</taxon>
        <taxon>Popillia</taxon>
    </lineage>
</organism>
<accession>A0AAW1LFH4</accession>
<sequence>MSPDFERFEIKIVDQWISRNSADTAARLVDAFDCSTVEERTTRTEFCIKSFVCNGHLAAFPLDLIVRPSKKELHGRNFVLKVLSATFIRINQIIIVIRTKCRKHRQ</sequence>
<keyword evidence="2" id="KW-1185">Reference proteome</keyword>
<dbReference type="Proteomes" id="UP001458880">
    <property type="component" value="Unassembled WGS sequence"/>
</dbReference>
<gene>
    <name evidence="1" type="ORF">QE152_g13169</name>
</gene>
<proteinExistence type="predicted"/>
<evidence type="ECO:0000313" key="2">
    <source>
        <dbReference type="Proteomes" id="UP001458880"/>
    </source>
</evidence>
<evidence type="ECO:0000313" key="1">
    <source>
        <dbReference type="EMBL" id="KAK9732042.1"/>
    </source>
</evidence>